<dbReference type="KEGG" id="agv:OJF2_64820"/>
<dbReference type="EMBL" id="CP042997">
    <property type="protein sequence ID" value="QEH37890.1"/>
    <property type="molecule type" value="Genomic_DNA"/>
</dbReference>
<keyword evidence="6" id="KW-0411">Iron-sulfur</keyword>
<dbReference type="CDD" id="cd01335">
    <property type="entry name" value="Radical_SAM"/>
    <property type="match status" value="1"/>
</dbReference>
<evidence type="ECO:0000256" key="4">
    <source>
        <dbReference type="ARBA" id="ARBA00022723"/>
    </source>
</evidence>
<comment type="cofactor">
    <cofactor evidence="1">
        <name>[4Fe-4S] cluster</name>
        <dbReference type="ChEBI" id="CHEBI:49883"/>
    </cofactor>
</comment>
<evidence type="ECO:0000256" key="5">
    <source>
        <dbReference type="ARBA" id="ARBA00023004"/>
    </source>
</evidence>
<keyword evidence="4" id="KW-0479">Metal-binding</keyword>
<dbReference type="InterPro" id="IPR007197">
    <property type="entry name" value="rSAM"/>
</dbReference>
<evidence type="ECO:0000256" key="2">
    <source>
        <dbReference type="ARBA" id="ARBA00022485"/>
    </source>
</evidence>
<gene>
    <name evidence="8" type="ORF">OJF2_64820</name>
</gene>
<name>A0A5B9WDD4_9BACT</name>
<feature type="domain" description="Radical SAM core" evidence="7">
    <location>
        <begin position="36"/>
        <end position="294"/>
    </location>
</feature>
<dbReference type="InterPro" id="IPR058240">
    <property type="entry name" value="rSAM_sf"/>
</dbReference>
<keyword evidence="5" id="KW-0408">Iron</keyword>
<dbReference type="SUPFAM" id="SSF102114">
    <property type="entry name" value="Radical SAM enzymes"/>
    <property type="match status" value="1"/>
</dbReference>
<reference evidence="8 9" key="1">
    <citation type="submission" date="2019-08" db="EMBL/GenBank/DDBJ databases">
        <title>Deep-cultivation of Planctomycetes and their phenomic and genomic characterization uncovers novel biology.</title>
        <authorList>
            <person name="Wiegand S."/>
            <person name="Jogler M."/>
            <person name="Boedeker C."/>
            <person name="Pinto D."/>
            <person name="Vollmers J."/>
            <person name="Rivas-Marin E."/>
            <person name="Kohn T."/>
            <person name="Peeters S.H."/>
            <person name="Heuer A."/>
            <person name="Rast P."/>
            <person name="Oberbeckmann S."/>
            <person name="Bunk B."/>
            <person name="Jeske O."/>
            <person name="Meyerdierks A."/>
            <person name="Storesund J.E."/>
            <person name="Kallscheuer N."/>
            <person name="Luecker S."/>
            <person name="Lage O.M."/>
            <person name="Pohl T."/>
            <person name="Merkel B.J."/>
            <person name="Hornburger P."/>
            <person name="Mueller R.-W."/>
            <person name="Bruemmer F."/>
            <person name="Labrenz M."/>
            <person name="Spormann A.M."/>
            <person name="Op den Camp H."/>
            <person name="Overmann J."/>
            <person name="Amann R."/>
            <person name="Jetten M.S.M."/>
            <person name="Mascher T."/>
            <person name="Medema M.H."/>
            <person name="Devos D.P."/>
            <person name="Kaster A.-K."/>
            <person name="Ovreas L."/>
            <person name="Rohde M."/>
            <person name="Galperin M.Y."/>
            <person name="Jogler C."/>
        </authorList>
    </citation>
    <scope>NUCLEOTIDE SEQUENCE [LARGE SCALE GENOMIC DNA]</scope>
    <source>
        <strain evidence="8 9">OJF2</strain>
    </source>
</reference>
<keyword evidence="3" id="KW-0949">S-adenosyl-L-methionine</keyword>
<evidence type="ECO:0000259" key="7">
    <source>
        <dbReference type="PROSITE" id="PS51918"/>
    </source>
</evidence>
<dbReference type="Gene3D" id="3.20.20.70">
    <property type="entry name" value="Aldolase class I"/>
    <property type="match status" value="1"/>
</dbReference>
<keyword evidence="2" id="KW-0004">4Fe-4S</keyword>
<dbReference type="RefSeq" id="WP_148597394.1">
    <property type="nucleotide sequence ID" value="NZ_CP042997.1"/>
</dbReference>
<dbReference type="OrthoDB" id="9795504at2"/>
<organism evidence="8 9">
    <name type="scientific">Aquisphaera giovannonii</name>
    <dbReference type="NCBI Taxonomy" id="406548"/>
    <lineage>
        <taxon>Bacteria</taxon>
        <taxon>Pseudomonadati</taxon>
        <taxon>Planctomycetota</taxon>
        <taxon>Planctomycetia</taxon>
        <taxon>Isosphaerales</taxon>
        <taxon>Isosphaeraceae</taxon>
        <taxon>Aquisphaera</taxon>
    </lineage>
</organism>
<evidence type="ECO:0000313" key="8">
    <source>
        <dbReference type="EMBL" id="QEH37890.1"/>
    </source>
</evidence>
<dbReference type="PANTHER" id="PTHR43787:SF11">
    <property type="entry name" value="UPF0026 PROTEIN SLR1464"/>
    <property type="match status" value="1"/>
</dbReference>
<sequence>MDATARTPEESTLPPHRDHARLFRGNRYVYPVLSRRSRGISVGINLNPDKACNFDCVYCQVDRNVAPAVREVDRPRLLAELDGTLELVRTGRLFEDPRFASVPGPLRRLNDIAFSGDGEPTTYPAFGPVVRDVAELKRRRGLGAVKLVLITNATMFDRPAVAEALATLDENRGEIWAKLDAGTEAFYRRVGRTSIPFRRVLGNLRRAALRRPIVIQSLFMTIDGEGPAPDELDAYARRLEEILEGGGRIAEVQVYTVARPPAEGSVGPLEAAELGRIGARLRERIPVPVAVFGG</sequence>
<dbReference type="AlphaFoldDB" id="A0A5B9WDD4"/>
<dbReference type="GO" id="GO:0051539">
    <property type="term" value="F:4 iron, 4 sulfur cluster binding"/>
    <property type="evidence" value="ECO:0007669"/>
    <property type="project" value="UniProtKB-KW"/>
</dbReference>
<dbReference type="Proteomes" id="UP000324233">
    <property type="component" value="Chromosome"/>
</dbReference>
<protein>
    <submittedName>
        <fullName evidence="8">Radical SAM superfamily protein</fullName>
    </submittedName>
</protein>
<dbReference type="Pfam" id="PF04055">
    <property type="entry name" value="Radical_SAM"/>
    <property type="match status" value="1"/>
</dbReference>
<dbReference type="InterPro" id="IPR013785">
    <property type="entry name" value="Aldolase_TIM"/>
</dbReference>
<dbReference type="PROSITE" id="PS51918">
    <property type="entry name" value="RADICAL_SAM"/>
    <property type="match status" value="1"/>
</dbReference>
<evidence type="ECO:0000256" key="3">
    <source>
        <dbReference type="ARBA" id="ARBA00022691"/>
    </source>
</evidence>
<accession>A0A5B9WDD4</accession>
<dbReference type="SFLD" id="SFLDS00029">
    <property type="entry name" value="Radical_SAM"/>
    <property type="match status" value="1"/>
</dbReference>
<keyword evidence="9" id="KW-1185">Reference proteome</keyword>
<evidence type="ECO:0000313" key="9">
    <source>
        <dbReference type="Proteomes" id="UP000324233"/>
    </source>
</evidence>
<evidence type="ECO:0000256" key="1">
    <source>
        <dbReference type="ARBA" id="ARBA00001966"/>
    </source>
</evidence>
<dbReference type="PANTHER" id="PTHR43787">
    <property type="entry name" value="FEMO COFACTOR BIOSYNTHESIS PROTEIN NIFB-RELATED"/>
    <property type="match status" value="1"/>
</dbReference>
<evidence type="ECO:0000256" key="6">
    <source>
        <dbReference type="ARBA" id="ARBA00023014"/>
    </source>
</evidence>
<dbReference type="GO" id="GO:0003824">
    <property type="term" value="F:catalytic activity"/>
    <property type="evidence" value="ECO:0007669"/>
    <property type="project" value="InterPro"/>
</dbReference>
<dbReference type="GO" id="GO:0046872">
    <property type="term" value="F:metal ion binding"/>
    <property type="evidence" value="ECO:0007669"/>
    <property type="project" value="UniProtKB-KW"/>
</dbReference>
<proteinExistence type="predicted"/>